<keyword evidence="2" id="KW-1185">Reference proteome</keyword>
<dbReference type="EMBL" id="JACIDO010000017">
    <property type="protein sequence ID" value="MBB3938115.1"/>
    <property type="molecule type" value="Genomic_DNA"/>
</dbReference>
<gene>
    <name evidence="1" type="ORF">GGR05_004285</name>
</gene>
<organism evidence="1 2">
    <name type="scientific">Aureimonas phyllosphaerae</name>
    <dbReference type="NCBI Taxonomy" id="1166078"/>
    <lineage>
        <taxon>Bacteria</taxon>
        <taxon>Pseudomonadati</taxon>
        <taxon>Pseudomonadota</taxon>
        <taxon>Alphaproteobacteria</taxon>
        <taxon>Hyphomicrobiales</taxon>
        <taxon>Aurantimonadaceae</taxon>
        <taxon>Aureimonas</taxon>
    </lineage>
</organism>
<evidence type="ECO:0000313" key="2">
    <source>
        <dbReference type="Proteomes" id="UP000531216"/>
    </source>
</evidence>
<dbReference type="Proteomes" id="UP000531216">
    <property type="component" value="Unassembled WGS sequence"/>
</dbReference>
<evidence type="ECO:0008006" key="3">
    <source>
        <dbReference type="Google" id="ProtNLM"/>
    </source>
</evidence>
<name>A0A7W6FWN6_9HYPH</name>
<sequence length="85" mass="9582">MATTRPRISVDADLWNVVEATAKLRRIHPSTLVEEALNAFLDPSKDVGRLANAVSELMSNATRTNDDIRYIADYIVDKYRSENES</sequence>
<proteinExistence type="predicted"/>
<accession>A0A7W6FWN6</accession>
<evidence type="ECO:0000313" key="1">
    <source>
        <dbReference type="EMBL" id="MBB3938115.1"/>
    </source>
</evidence>
<dbReference type="AlphaFoldDB" id="A0A7W6FWN6"/>
<comment type="caution">
    <text evidence="1">The sequence shown here is derived from an EMBL/GenBank/DDBJ whole genome shotgun (WGS) entry which is preliminary data.</text>
</comment>
<protein>
    <recommendedName>
        <fullName evidence="3">Ribbon-helix-helix domain-containing protein</fullName>
    </recommendedName>
</protein>
<reference evidence="1 2" key="1">
    <citation type="submission" date="2020-08" db="EMBL/GenBank/DDBJ databases">
        <title>Genomic Encyclopedia of Type Strains, Phase IV (KMG-IV): sequencing the most valuable type-strain genomes for metagenomic binning, comparative biology and taxonomic classification.</title>
        <authorList>
            <person name="Goeker M."/>
        </authorList>
    </citation>
    <scope>NUCLEOTIDE SEQUENCE [LARGE SCALE GENOMIC DNA]</scope>
    <source>
        <strain evidence="1 2">DSM 25024</strain>
    </source>
</reference>